<feature type="transmembrane region" description="Helical" evidence="7">
    <location>
        <begin position="328"/>
        <end position="353"/>
    </location>
</feature>
<evidence type="ECO:0008006" key="11">
    <source>
        <dbReference type="Google" id="ProtNLM"/>
    </source>
</evidence>
<keyword evidence="6 7" id="KW-0472">Membrane</keyword>
<evidence type="ECO:0000256" key="8">
    <source>
        <dbReference type="SAM" id="SignalP"/>
    </source>
</evidence>
<evidence type="ECO:0000256" key="4">
    <source>
        <dbReference type="ARBA" id="ARBA00022692"/>
    </source>
</evidence>
<dbReference type="EMBL" id="JAACJJ010000028">
    <property type="protein sequence ID" value="KAF5320664.1"/>
    <property type="molecule type" value="Genomic_DNA"/>
</dbReference>
<comment type="subcellular location">
    <subcellularLocation>
        <location evidence="1">Endomembrane system</location>
        <topology evidence="1">Multi-pass membrane protein</topology>
    </subcellularLocation>
</comment>
<proteinExistence type="predicted"/>
<dbReference type="AlphaFoldDB" id="A0A8H5BCE6"/>
<evidence type="ECO:0000256" key="7">
    <source>
        <dbReference type="SAM" id="Phobius"/>
    </source>
</evidence>
<evidence type="ECO:0000313" key="10">
    <source>
        <dbReference type="Proteomes" id="UP000567179"/>
    </source>
</evidence>
<dbReference type="InterPro" id="IPR037185">
    <property type="entry name" value="EmrE-like"/>
</dbReference>
<reference evidence="9 10" key="1">
    <citation type="journal article" date="2020" name="ISME J.">
        <title>Uncovering the hidden diversity of litter-decomposition mechanisms in mushroom-forming fungi.</title>
        <authorList>
            <person name="Floudas D."/>
            <person name="Bentzer J."/>
            <person name="Ahren D."/>
            <person name="Johansson T."/>
            <person name="Persson P."/>
            <person name="Tunlid A."/>
        </authorList>
    </citation>
    <scope>NUCLEOTIDE SEQUENCE [LARGE SCALE GENOMIC DNA]</scope>
    <source>
        <strain evidence="9 10">CBS 101986</strain>
    </source>
</reference>
<feature type="transmembrane region" description="Helical" evidence="7">
    <location>
        <begin position="100"/>
        <end position="121"/>
    </location>
</feature>
<feature type="transmembrane region" description="Helical" evidence="7">
    <location>
        <begin position="128"/>
        <end position="148"/>
    </location>
</feature>
<dbReference type="GO" id="GO:0005789">
    <property type="term" value="C:endoplasmic reticulum membrane"/>
    <property type="evidence" value="ECO:0007669"/>
    <property type="project" value="TreeGrafter"/>
</dbReference>
<feature type="transmembrane region" description="Helical" evidence="7">
    <location>
        <begin position="73"/>
        <end position="94"/>
    </location>
</feature>
<dbReference type="OrthoDB" id="999962at2759"/>
<feature type="transmembrane region" description="Helical" evidence="7">
    <location>
        <begin position="422"/>
        <end position="440"/>
    </location>
</feature>
<name>A0A8H5BCE6_9AGAR</name>
<keyword evidence="5 7" id="KW-1133">Transmembrane helix</keyword>
<organism evidence="9 10">
    <name type="scientific">Psilocybe cf. subviscida</name>
    <dbReference type="NCBI Taxonomy" id="2480587"/>
    <lineage>
        <taxon>Eukaryota</taxon>
        <taxon>Fungi</taxon>
        <taxon>Dikarya</taxon>
        <taxon>Basidiomycota</taxon>
        <taxon>Agaricomycotina</taxon>
        <taxon>Agaricomycetes</taxon>
        <taxon>Agaricomycetidae</taxon>
        <taxon>Agaricales</taxon>
        <taxon>Agaricineae</taxon>
        <taxon>Strophariaceae</taxon>
        <taxon>Psilocybe</taxon>
    </lineage>
</organism>
<feature type="transmembrane region" description="Helical" evidence="7">
    <location>
        <begin position="33"/>
        <end position="53"/>
    </location>
</feature>
<keyword evidence="10" id="KW-1185">Reference proteome</keyword>
<comment type="caution">
    <text evidence="9">The sequence shown here is derived from an EMBL/GenBank/DDBJ whole genome shotgun (WGS) entry which is preliminary data.</text>
</comment>
<keyword evidence="8" id="KW-0732">Signal</keyword>
<dbReference type="GO" id="GO:0005462">
    <property type="term" value="F:UDP-N-acetylglucosamine transmembrane transporter activity"/>
    <property type="evidence" value="ECO:0007669"/>
    <property type="project" value="TreeGrafter"/>
</dbReference>
<evidence type="ECO:0000256" key="6">
    <source>
        <dbReference type="ARBA" id="ARBA00023136"/>
    </source>
</evidence>
<gene>
    <name evidence="9" type="ORF">D9619_001192</name>
</gene>
<evidence type="ECO:0000256" key="5">
    <source>
        <dbReference type="ARBA" id="ARBA00022989"/>
    </source>
</evidence>
<keyword evidence="4 7" id="KW-0812">Transmembrane</keyword>
<dbReference type="Pfam" id="PF08449">
    <property type="entry name" value="UAA"/>
    <property type="match status" value="1"/>
</dbReference>
<dbReference type="GO" id="GO:0000139">
    <property type="term" value="C:Golgi membrane"/>
    <property type="evidence" value="ECO:0007669"/>
    <property type="project" value="TreeGrafter"/>
</dbReference>
<dbReference type="InterPro" id="IPR013657">
    <property type="entry name" value="SCL35B1-4/HUT1"/>
</dbReference>
<evidence type="ECO:0000256" key="1">
    <source>
        <dbReference type="ARBA" id="ARBA00004127"/>
    </source>
</evidence>
<protein>
    <recommendedName>
        <fullName evidence="11">UAA transporter</fullName>
    </recommendedName>
</protein>
<feature type="transmembrane region" description="Helical" evidence="7">
    <location>
        <begin position="168"/>
        <end position="190"/>
    </location>
</feature>
<dbReference type="GO" id="GO:0005464">
    <property type="term" value="F:UDP-xylose transmembrane transporter activity"/>
    <property type="evidence" value="ECO:0007669"/>
    <property type="project" value="TreeGrafter"/>
</dbReference>
<dbReference type="SUPFAM" id="SSF103481">
    <property type="entry name" value="Multidrug resistance efflux transporter EmrE"/>
    <property type="match status" value="1"/>
</dbReference>
<dbReference type="PANTHER" id="PTHR10778">
    <property type="entry name" value="SOLUTE CARRIER FAMILY 35 MEMBER B"/>
    <property type="match status" value="1"/>
</dbReference>
<keyword evidence="2" id="KW-0813">Transport</keyword>
<feature type="signal peptide" evidence="8">
    <location>
        <begin position="1"/>
        <end position="17"/>
    </location>
</feature>
<accession>A0A8H5BCE6</accession>
<keyword evidence="3" id="KW-0762">Sugar transport</keyword>
<evidence type="ECO:0000256" key="3">
    <source>
        <dbReference type="ARBA" id="ARBA00022597"/>
    </source>
</evidence>
<feature type="chain" id="PRO_5034620802" description="UAA transporter" evidence="8">
    <location>
        <begin position="18"/>
        <end position="451"/>
    </location>
</feature>
<dbReference type="PANTHER" id="PTHR10778:SF4">
    <property type="entry name" value="NUCLEOTIDE SUGAR TRANSPORTER SLC35B4"/>
    <property type="match status" value="1"/>
</dbReference>
<evidence type="ECO:0000256" key="2">
    <source>
        <dbReference type="ARBA" id="ARBA00022448"/>
    </source>
</evidence>
<evidence type="ECO:0000313" key="9">
    <source>
        <dbReference type="EMBL" id="KAF5320664.1"/>
    </source>
</evidence>
<sequence length="451" mass="48664">MLSLLFNWATTISLVFGGCCSNAVTLEQMTLRFPMAGSVLTLFQFLIISLYSLPNFVVWTRFGPRLRPRRVPISRYAIQVVIFYVISLLNNAAFAYRIPMAVHIIFRSGGLMISLLLGWLISKKSYTVTQTLSVVLVTIGVIITTLSAQPSSSKSLESSADPYTYATGIAILTVALVLAGLLGIVQDWTYATYGRPSLNGSSSGPAPWQESMFYLHFLALPMFLPLFPDLMAQLHSFNKAGPRSELRIPVPFSSHTANLTQGILPPYTLPQLPMSIFDSLVSIDQAPHSGSFVVGLSIPQIYLPLALNTITQLICASGVNRLTTGVSALTVTLVLVVRKAVSLIISVIGAGAVGHTIRHYVHTALGMCLAAVGVQLPAEGPNGEWRLSLLGMDVDQAVSLLGIAFVGPDTKVKPPQEVDNRMMWTGAALVLLGTVGYTIGSSRPTKKDKKD</sequence>
<dbReference type="Proteomes" id="UP000567179">
    <property type="component" value="Unassembled WGS sequence"/>
</dbReference>